<dbReference type="EMBL" id="QNRR01000018">
    <property type="protein sequence ID" value="RBP36102.1"/>
    <property type="molecule type" value="Genomic_DNA"/>
</dbReference>
<proteinExistence type="predicted"/>
<reference evidence="1 2" key="1">
    <citation type="submission" date="2018-06" db="EMBL/GenBank/DDBJ databases">
        <title>Genomic Encyclopedia of Type Strains, Phase IV (KMG-IV): sequencing the most valuable type-strain genomes for metagenomic binning, comparative biology and taxonomic classification.</title>
        <authorList>
            <person name="Goeker M."/>
        </authorList>
    </citation>
    <scope>NUCLEOTIDE SEQUENCE [LARGE SCALE GENOMIC DNA]</scope>
    <source>
        <strain evidence="1 2">DSM 25532</strain>
    </source>
</reference>
<dbReference type="AlphaFoldDB" id="A0A366H2H3"/>
<dbReference type="OrthoDB" id="9782889at2"/>
<accession>A0A366H2H3</accession>
<comment type="caution">
    <text evidence="1">The sequence shown here is derived from an EMBL/GenBank/DDBJ whole genome shotgun (WGS) entry which is preliminary data.</text>
</comment>
<gene>
    <name evidence="1" type="ORF">DES53_11851</name>
</gene>
<sequence>MSAQLHLLPHPEWTCFRESLVGLDGKSLWLTVNGHRKGPYRIAILGAGMGAPACRRYAIELIPDVPDELQPLYLDPQVADHITGMKGGRGKMMELDLDEVAPSTAAGK</sequence>
<dbReference type="Proteomes" id="UP000253426">
    <property type="component" value="Unassembled WGS sequence"/>
</dbReference>
<organism evidence="1 2">
    <name type="scientific">Roseimicrobium gellanilyticum</name>
    <dbReference type="NCBI Taxonomy" id="748857"/>
    <lineage>
        <taxon>Bacteria</taxon>
        <taxon>Pseudomonadati</taxon>
        <taxon>Verrucomicrobiota</taxon>
        <taxon>Verrucomicrobiia</taxon>
        <taxon>Verrucomicrobiales</taxon>
        <taxon>Verrucomicrobiaceae</taxon>
        <taxon>Roseimicrobium</taxon>
    </lineage>
</organism>
<protein>
    <submittedName>
        <fullName evidence="1">Uncharacterized protein</fullName>
    </submittedName>
</protein>
<evidence type="ECO:0000313" key="2">
    <source>
        <dbReference type="Proteomes" id="UP000253426"/>
    </source>
</evidence>
<keyword evidence="2" id="KW-1185">Reference proteome</keyword>
<evidence type="ECO:0000313" key="1">
    <source>
        <dbReference type="EMBL" id="RBP36102.1"/>
    </source>
</evidence>
<name>A0A366H2H3_9BACT</name>
<dbReference type="RefSeq" id="WP_147263719.1">
    <property type="nucleotide sequence ID" value="NZ_QNRR01000018.1"/>
</dbReference>